<accession>A0A7J0DJX8</accession>
<sequence length="224" mass="26099">MIHPRIPQLAIIGYSESLSNLYTSEIRCQWLAHFLNGTFELPSISSMEKDVMMWDKYMKQYAGRLYRRSCVGVLHIWYNDQLCRDIGCLIVNLYTPPSDGYLWSPLVSFLYERDWCQNFNRSGFPGPDEEFKMAQEYFKPAEGGVLVDVSCGSGLFSWKFAKSGTYAEVIALDFSENMLRQCYDFIKNDYNFNYMFPGCHLHQVQLMLFMLVQPCIVGRLLPMQ</sequence>
<dbReference type="AlphaFoldDB" id="A0A7J0DJX8"/>
<keyword evidence="2" id="KW-1185">Reference proteome</keyword>
<dbReference type="Gene3D" id="3.50.50.60">
    <property type="entry name" value="FAD/NAD(P)-binding domain"/>
    <property type="match status" value="1"/>
</dbReference>
<evidence type="ECO:0000313" key="2">
    <source>
        <dbReference type="Proteomes" id="UP000585474"/>
    </source>
</evidence>
<proteinExistence type="predicted"/>
<reference evidence="2" key="1">
    <citation type="submission" date="2019-07" db="EMBL/GenBank/DDBJ databases">
        <title>De Novo Assembly of kiwifruit Actinidia rufa.</title>
        <authorList>
            <person name="Sugita-Konishi S."/>
            <person name="Sato K."/>
            <person name="Mori E."/>
            <person name="Abe Y."/>
            <person name="Kisaki G."/>
            <person name="Hamano K."/>
            <person name="Suezawa K."/>
            <person name="Otani M."/>
            <person name="Fukuda T."/>
            <person name="Manabe T."/>
            <person name="Gomi K."/>
            <person name="Tabuchi M."/>
            <person name="Akimitsu K."/>
            <person name="Kataoka I."/>
        </authorList>
    </citation>
    <scope>NUCLEOTIDE SEQUENCE [LARGE SCALE GENOMIC DNA]</scope>
    <source>
        <strain evidence="2">cv. Fuchu</strain>
    </source>
</reference>
<comment type="caution">
    <text evidence="1">The sequence shown here is derived from an EMBL/GenBank/DDBJ whole genome shotgun (WGS) entry which is preliminary data.</text>
</comment>
<dbReference type="GO" id="GO:0008168">
    <property type="term" value="F:methyltransferase activity"/>
    <property type="evidence" value="ECO:0007669"/>
    <property type="project" value="UniProtKB-KW"/>
</dbReference>
<evidence type="ECO:0000313" key="1">
    <source>
        <dbReference type="EMBL" id="GFS35764.1"/>
    </source>
</evidence>
<dbReference type="OrthoDB" id="66881at2759"/>
<dbReference type="InterPro" id="IPR036188">
    <property type="entry name" value="FAD/NAD-bd_sf"/>
</dbReference>
<dbReference type="PANTHER" id="PTHR43591:SF99">
    <property type="entry name" value="OS06G0646000 PROTEIN"/>
    <property type="match status" value="1"/>
</dbReference>
<dbReference type="Gene3D" id="3.40.50.150">
    <property type="entry name" value="Vaccinia Virus protein VP39"/>
    <property type="match status" value="1"/>
</dbReference>
<dbReference type="EMBL" id="BJWL01000238">
    <property type="protein sequence ID" value="GFS35764.1"/>
    <property type="molecule type" value="Genomic_DNA"/>
</dbReference>
<gene>
    <name evidence="1" type="ORF">Acr_00g0041850</name>
</gene>
<dbReference type="GO" id="GO:0009507">
    <property type="term" value="C:chloroplast"/>
    <property type="evidence" value="ECO:0007669"/>
    <property type="project" value="TreeGrafter"/>
</dbReference>
<dbReference type="PANTHER" id="PTHR43591">
    <property type="entry name" value="METHYLTRANSFERASE"/>
    <property type="match status" value="1"/>
</dbReference>
<protein>
    <submittedName>
        <fullName evidence="1">S-adenosyl-L-methionine-dependent methyltransferases superfamily protein</fullName>
    </submittedName>
</protein>
<name>A0A7J0DJX8_9ERIC</name>
<dbReference type="GO" id="GO:0032259">
    <property type="term" value="P:methylation"/>
    <property type="evidence" value="ECO:0007669"/>
    <property type="project" value="UniProtKB-KW"/>
</dbReference>
<dbReference type="InterPro" id="IPR029063">
    <property type="entry name" value="SAM-dependent_MTases_sf"/>
</dbReference>
<keyword evidence="1" id="KW-0808">Transferase</keyword>
<keyword evidence="1" id="KW-0489">Methyltransferase</keyword>
<dbReference type="SUPFAM" id="SSF53335">
    <property type="entry name" value="S-adenosyl-L-methionine-dependent methyltransferases"/>
    <property type="match status" value="1"/>
</dbReference>
<organism evidence="1 2">
    <name type="scientific">Actinidia rufa</name>
    <dbReference type="NCBI Taxonomy" id="165716"/>
    <lineage>
        <taxon>Eukaryota</taxon>
        <taxon>Viridiplantae</taxon>
        <taxon>Streptophyta</taxon>
        <taxon>Embryophyta</taxon>
        <taxon>Tracheophyta</taxon>
        <taxon>Spermatophyta</taxon>
        <taxon>Magnoliopsida</taxon>
        <taxon>eudicotyledons</taxon>
        <taxon>Gunneridae</taxon>
        <taxon>Pentapetalae</taxon>
        <taxon>asterids</taxon>
        <taxon>Ericales</taxon>
        <taxon>Actinidiaceae</taxon>
        <taxon>Actinidia</taxon>
    </lineage>
</organism>
<dbReference type="Proteomes" id="UP000585474">
    <property type="component" value="Unassembled WGS sequence"/>
</dbReference>